<gene>
    <name evidence="1" type="ORF">PsorP6_012481</name>
</gene>
<organism evidence="1 2">
    <name type="scientific">Peronosclerospora sorghi</name>
    <dbReference type="NCBI Taxonomy" id="230839"/>
    <lineage>
        <taxon>Eukaryota</taxon>
        <taxon>Sar</taxon>
        <taxon>Stramenopiles</taxon>
        <taxon>Oomycota</taxon>
        <taxon>Peronosporomycetes</taxon>
        <taxon>Peronosporales</taxon>
        <taxon>Peronosporaceae</taxon>
        <taxon>Peronosclerospora</taxon>
    </lineage>
</organism>
<dbReference type="Proteomes" id="UP001163321">
    <property type="component" value="Chromosome 13"/>
</dbReference>
<comment type="caution">
    <text evidence="1">The sequence shown here is derived from an EMBL/GenBank/DDBJ whole genome shotgun (WGS) entry which is preliminary data.</text>
</comment>
<accession>A0ACC0WH24</accession>
<sequence>MKPHIGAQDEISNFGGQTRICSCVMASLRYVDVSAWDSTSTEWQQLMVQLPAHEQEQVTRFLFEKDQKLALASHVVQRKLIRDLFRVKYDAIDIRRTPENKPYWSRPRENTAPPSWNYNVSHHGNIVAIASASHALIGVDVVRVTDRPHSKTSVEAFFRAFIDHFNPSEWEYIRGETSARDEASQYVRFYQLWSLKEAFIKAVGAGLGFSLLRAEFVQGKSAQWELFLDGKQAVEWHFTSTQIDPMHLVSVAYGPFSAMWKPETSSLFPHLEVWEQVCRTTSEEPQEVAKWKEWKQDDLLQLS</sequence>
<proteinExistence type="predicted"/>
<reference evidence="1 2" key="1">
    <citation type="journal article" date="2022" name="bioRxiv">
        <title>The genome of the oomycete Peronosclerospora sorghi, a cosmopolitan pathogen of maize and sorghum, is inflated with dispersed pseudogenes.</title>
        <authorList>
            <person name="Fletcher K."/>
            <person name="Martin F."/>
            <person name="Isakeit T."/>
            <person name="Cavanaugh K."/>
            <person name="Magill C."/>
            <person name="Michelmore R."/>
        </authorList>
    </citation>
    <scope>NUCLEOTIDE SEQUENCE [LARGE SCALE GENOMIC DNA]</scope>
    <source>
        <strain evidence="1">P6</strain>
    </source>
</reference>
<evidence type="ECO:0000313" key="1">
    <source>
        <dbReference type="EMBL" id="KAI9918160.1"/>
    </source>
</evidence>
<keyword evidence="2" id="KW-1185">Reference proteome</keyword>
<name>A0ACC0WH24_9STRA</name>
<protein>
    <submittedName>
        <fullName evidence="1">Uncharacterized protein</fullName>
    </submittedName>
</protein>
<evidence type="ECO:0000313" key="2">
    <source>
        <dbReference type="Proteomes" id="UP001163321"/>
    </source>
</evidence>
<dbReference type="EMBL" id="CM047592">
    <property type="protein sequence ID" value="KAI9918160.1"/>
    <property type="molecule type" value="Genomic_DNA"/>
</dbReference>